<evidence type="ECO:0000313" key="1">
    <source>
        <dbReference type="EMBL" id="TLF82321.1"/>
    </source>
</evidence>
<comment type="caution">
    <text evidence="1">The sequence shown here is derived from an EMBL/GenBank/DDBJ whole genome shotgun (WGS) entry which is preliminary data.</text>
</comment>
<name>A0A5R8P032_9NOCA</name>
<dbReference type="AlphaFoldDB" id="A0A5R8P032"/>
<accession>A0A5R8P032</accession>
<organism evidence="1 2">
    <name type="scientific">Nocardia cyriacigeorgica</name>
    <dbReference type="NCBI Taxonomy" id="135487"/>
    <lineage>
        <taxon>Bacteria</taxon>
        <taxon>Bacillati</taxon>
        <taxon>Actinomycetota</taxon>
        <taxon>Actinomycetes</taxon>
        <taxon>Mycobacteriales</taxon>
        <taxon>Nocardiaceae</taxon>
        <taxon>Nocardia</taxon>
    </lineage>
</organism>
<dbReference type="Proteomes" id="UP000306378">
    <property type="component" value="Unassembled WGS sequence"/>
</dbReference>
<dbReference type="RefSeq" id="WP_138445957.1">
    <property type="nucleotide sequence ID" value="NZ_VBUT01000001.1"/>
</dbReference>
<proteinExistence type="predicted"/>
<dbReference type="EMBL" id="VBUT01000001">
    <property type="protein sequence ID" value="TLF82321.1"/>
    <property type="molecule type" value="Genomic_DNA"/>
</dbReference>
<reference evidence="1 2" key="1">
    <citation type="submission" date="2019-05" db="EMBL/GenBank/DDBJ databases">
        <title>Genomes sequences of two Nocardia cyriacigeorgica environmental isolates, type strains Nocardia asteroides ATCC 19247 and Nocardia cyriacigeorgica DSM 44484.</title>
        <authorList>
            <person name="Vautrin F."/>
            <person name="Bergeron E."/>
            <person name="Dubost A."/>
            <person name="Abrouk D."/>
            <person name="Rodriguez Nava V."/>
            <person name="Pujic P."/>
        </authorList>
    </citation>
    <scope>NUCLEOTIDE SEQUENCE [LARGE SCALE GENOMIC DNA]</scope>
    <source>
        <strain evidence="1 2">EML 446</strain>
    </source>
</reference>
<gene>
    <name evidence="1" type="ORF">FEK34_00800</name>
</gene>
<sequence length="278" mass="30731">MYEFHDAYQDHTSRARLVAANGGALSKKWLQIDANYDAYKYRQVSYVHDLTQAVINGEPESRLNDLHTLAIATAVGSQQGTHTWQVAGTAESLIDQQVKQQVTAALVQEYNKTSAENFKAVGAHLGLNLQQFRALAEQIDPDADPSTLVGKPMEIQTAWMKAGDLIAEIEEGFNAFRAAAALEGRVLTTLDQCVGLVCPTTGTGAERRALWEAWDSKGRGGKWSALLKAGIEVKPISSVREYKPYARPTEVNKTERVNGGWRQTWVDSEDAEIQIVKW</sequence>
<protein>
    <submittedName>
        <fullName evidence="1">Uncharacterized protein</fullName>
    </submittedName>
</protein>
<evidence type="ECO:0000313" key="2">
    <source>
        <dbReference type="Proteomes" id="UP000306378"/>
    </source>
</evidence>